<dbReference type="NCBIfam" id="TIGR00254">
    <property type="entry name" value="GGDEF"/>
    <property type="match status" value="1"/>
</dbReference>
<dbReference type="Pfam" id="PF00563">
    <property type="entry name" value="EAL"/>
    <property type="match status" value="1"/>
</dbReference>
<protein>
    <submittedName>
        <fullName evidence="4">EAL domain-containing protein</fullName>
    </submittedName>
</protein>
<sequence length="725" mass="78749">MLRAFQLLNGITGRITTRLVVIVSISILITATLGYVKLYEVTATNSAVRIDRAARAATALFAEQLNNEFVEIHAPDGAPLALRLKADTADVSLSFRTQHDALLKDIGQINQGAANLFKFNPHTRAFDRFATTFRKPDGSMPPPMSIKAGHPAYEDLNNNRPHLGEVPVMGRMRLAYLTPIQTSLGAVAGALAVDVGWVDDLIAARDELRTQVTIAAGLVLVLVAALGACFMSTELKPLRVLAKLADDLVAAGPSGTVPYMERNDEVGALAQGLDRVVTLQGKLAQLAYSDDLTGLSNRCRHLNELEAALRESHSGAGKWTLAHLDIDNFKQINDAYGQTTGDDLLKLAAAQIKDVFGPDVLAARLTSDHFVVLIGGDNSASRACALTEKLLDGWRQPHQLPAGEIHITGSAGIVLLHQDAEDADQANRNAELALRKAKASGGDQAVFFTSDLNDAFQEQIQMERLLRSAIEAREIEIYFQPQINPTSRALTGLEVLARWTHPNEGPISPARFIPVAEASGQIVELGTLILDLACEQAAKWRRMQFEFKHISVNVSPIQLWQSNFVGLVKETLARHGLSGHDLCIEITESVFVDHSEHRIAAVLSAIRALGVSLSLDDFGSGYSSLGYLNRLPFDQLKIDRSFVSDADTDYRKQRVLRGVLELGRGLGFNLVVEGTETLEEVKVATSTGCDSVQGFYFARPAPALLIPELVNRIARTRPAPKAIPA</sequence>
<dbReference type="PROSITE" id="PS50887">
    <property type="entry name" value="GGDEF"/>
    <property type="match status" value="1"/>
</dbReference>
<dbReference type="PANTHER" id="PTHR33121:SF70">
    <property type="entry name" value="SIGNALING PROTEIN YKOW"/>
    <property type="match status" value="1"/>
</dbReference>
<dbReference type="Pfam" id="PF17201">
    <property type="entry name" value="Cache_3-Cache_2"/>
    <property type="match status" value="1"/>
</dbReference>
<evidence type="ECO:0000313" key="4">
    <source>
        <dbReference type="EMBL" id="MCY0149535.1"/>
    </source>
</evidence>
<evidence type="ECO:0000259" key="2">
    <source>
        <dbReference type="PROSITE" id="PS50883"/>
    </source>
</evidence>
<dbReference type="InterPro" id="IPR035919">
    <property type="entry name" value="EAL_sf"/>
</dbReference>
<dbReference type="Gene3D" id="3.20.20.450">
    <property type="entry name" value="EAL domain"/>
    <property type="match status" value="1"/>
</dbReference>
<dbReference type="SUPFAM" id="SSF141868">
    <property type="entry name" value="EAL domain-like"/>
    <property type="match status" value="1"/>
</dbReference>
<dbReference type="CDD" id="cd01948">
    <property type="entry name" value="EAL"/>
    <property type="match status" value="1"/>
</dbReference>
<dbReference type="Gene3D" id="3.30.70.270">
    <property type="match status" value="1"/>
</dbReference>
<dbReference type="InterPro" id="IPR050706">
    <property type="entry name" value="Cyclic-di-GMP_PDE-like"/>
</dbReference>
<dbReference type="InterPro" id="IPR043128">
    <property type="entry name" value="Rev_trsase/Diguanyl_cyclase"/>
</dbReference>
<name>A0ABT3ZCJ7_9HYPH</name>
<evidence type="ECO:0000259" key="3">
    <source>
        <dbReference type="PROSITE" id="PS50887"/>
    </source>
</evidence>
<organism evidence="4 5">
    <name type="scientific">Hoeflea algicola</name>
    <dbReference type="NCBI Taxonomy" id="2983763"/>
    <lineage>
        <taxon>Bacteria</taxon>
        <taxon>Pseudomonadati</taxon>
        <taxon>Pseudomonadota</taxon>
        <taxon>Alphaproteobacteria</taxon>
        <taxon>Hyphomicrobiales</taxon>
        <taxon>Rhizobiaceae</taxon>
        <taxon>Hoeflea</taxon>
    </lineage>
</organism>
<evidence type="ECO:0000256" key="1">
    <source>
        <dbReference type="SAM" id="Phobius"/>
    </source>
</evidence>
<dbReference type="InterPro" id="IPR000160">
    <property type="entry name" value="GGDEF_dom"/>
</dbReference>
<dbReference type="InterPro" id="IPR033462">
    <property type="entry name" value="Cache_3-Cache_2"/>
</dbReference>
<feature type="domain" description="EAL" evidence="2">
    <location>
        <begin position="459"/>
        <end position="714"/>
    </location>
</feature>
<comment type="caution">
    <text evidence="4">The sequence shown here is derived from an EMBL/GenBank/DDBJ whole genome shotgun (WGS) entry which is preliminary data.</text>
</comment>
<feature type="transmembrane region" description="Helical" evidence="1">
    <location>
        <begin position="15"/>
        <end position="36"/>
    </location>
</feature>
<dbReference type="SMART" id="SM00267">
    <property type="entry name" value="GGDEF"/>
    <property type="match status" value="1"/>
</dbReference>
<proteinExistence type="predicted"/>
<feature type="domain" description="GGDEF" evidence="3">
    <location>
        <begin position="317"/>
        <end position="450"/>
    </location>
</feature>
<keyword evidence="1" id="KW-0472">Membrane</keyword>
<dbReference type="SUPFAM" id="SSF55073">
    <property type="entry name" value="Nucleotide cyclase"/>
    <property type="match status" value="1"/>
</dbReference>
<dbReference type="Proteomes" id="UP001073227">
    <property type="component" value="Unassembled WGS sequence"/>
</dbReference>
<dbReference type="PANTHER" id="PTHR33121">
    <property type="entry name" value="CYCLIC DI-GMP PHOSPHODIESTERASE PDEF"/>
    <property type="match status" value="1"/>
</dbReference>
<dbReference type="Gene3D" id="6.10.340.10">
    <property type="match status" value="1"/>
</dbReference>
<dbReference type="EMBL" id="JAOVZR010000001">
    <property type="protein sequence ID" value="MCY0149535.1"/>
    <property type="molecule type" value="Genomic_DNA"/>
</dbReference>
<keyword evidence="1" id="KW-0812">Transmembrane</keyword>
<keyword evidence="1" id="KW-1133">Transmembrane helix</keyword>
<accession>A0ABT3ZCJ7</accession>
<dbReference type="SMART" id="SM00052">
    <property type="entry name" value="EAL"/>
    <property type="match status" value="1"/>
</dbReference>
<evidence type="ECO:0000313" key="5">
    <source>
        <dbReference type="Proteomes" id="UP001073227"/>
    </source>
</evidence>
<dbReference type="PROSITE" id="PS50883">
    <property type="entry name" value="EAL"/>
    <property type="match status" value="1"/>
</dbReference>
<dbReference type="InterPro" id="IPR029787">
    <property type="entry name" value="Nucleotide_cyclase"/>
</dbReference>
<feature type="transmembrane region" description="Helical" evidence="1">
    <location>
        <begin position="213"/>
        <end position="233"/>
    </location>
</feature>
<dbReference type="CDD" id="cd01949">
    <property type="entry name" value="GGDEF"/>
    <property type="match status" value="1"/>
</dbReference>
<dbReference type="RefSeq" id="WP_267654997.1">
    <property type="nucleotide sequence ID" value="NZ_JAOVZR010000001.1"/>
</dbReference>
<dbReference type="InterPro" id="IPR001633">
    <property type="entry name" value="EAL_dom"/>
</dbReference>
<keyword evidence="5" id="KW-1185">Reference proteome</keyword>
<dbReference type="Pfam" id="PF00990">
    <property type="entry name" value="GGDEF"/>
    <property type="match status" value="1"/>
</dbReference>
<reference evidence="4" key="1">
    <citation type="submission" date="2022-10" db="EMBL/GenBank/DDBJ databases">
        <title>Hoeflea sp. G2-23, isolated from marine algae.</title>
        <authorList>
            <person name="Kristyanto S."/>
            <person name="Kim J.M."/>
            <person name="Jeon C.O."/>
        </authorList>
    </citation>
    <scope>NUCLEOTIDE SEQUENCE</scope>
    <source>
        <strain evidence="4">G2-23</strain>
    </source>
</reference>
<gene>
    <name evidence="4" type="ORF">OEG84_17940</name>
</gene>